<dbReference type="SUPFAM" id="SSF48726">
    <property type="entry name" value="Immunoglobulin"/>
    <property type="match status" value="2"/>
</dbReference>
<proteinExistence type="predicted"/>
<organism evidence="5 6">
    <name type="scientific">Stichopus japonicus</name>
    <name type="common">Sea cucumber</name>
    <dbReference type="NCBI Taxonomy" id="307972"/>
    <lineage>
        <taxon>Eukaryota</taxon>
        <taxon>Metazoa</taxon>
        <taxon>Echinodermata</taxon>
        <taxon>Eleutherozoa</taxon>
        <taxon>Echinozoa</taxon>
        <taxon>Holothuroidea</taxon>
        <taxon>Aspidochirotacea</taxon>
        <taxon>Aspidochirotida</taxon>
        <taxon>Stichopodidae</taxon>
        <taxon>Apostichopus</taxon>
    </lineage>
</organism>
<dbReference type="InterPro" id="IPR003599">
    <property type="entry name" value="Ig_sub"/>
</dbReference>
<dbReference type="GO" id="GO:0030424">
    <property type="term" value="C:axon"/>
    <property type="evidence" value="ECO:0007669"/>
    <property type="project" value="TreeGrafter"/>
</dbReference>
<keyword evidence="1" id="KW-0677">Repeat</keyword>
<accession>A0A2G8K3A8</accession>
<name>A0A2G8K3A8_STIJA</name>
<dbReference type="STRING" id="307972.A0A2G8K3A8"/>
<feature type="domain" description="Ig-like" evidence="4">
    <location>
        <begin position="133"/>
        <end position="211"/>
    </location>
</feature>
<keyword evidence="3" id="KW-0732">Signal</keyword>
<evidence type="ECO:0000256" key="3">
    <source>
        <dbReference type="SAM" id="SignalP"/>
    </source>
</evidence>
<keyword evidence="2" id="KW-1015">Disulfide bond</keyword>
<sequence>MAINQRRSLAVTFICMTIITAASSNKGAEDSFLYLTVGPTDQTILINLATEVTFPCTVEGSSTPEITWMHNGQNIANDGQYQIHENGALTIRELNKQNDGDTFNCIVGNDFGKIISNTATLSIAYIDDMSTGPNVIVTEQESSGVCLDCSTPDAHPGISAIWTKVGTTGNIPQDERRVIMGDGRLCFAYLEKSDAGEYQCSVEVVSTMKVLCLFITGQIQ</sequence>
<evidence type="ECO:0000256" key="1">
    <source>
        <dbReference type="ARBA" id="ARBA00022737"/>
    </source>
</evidence>
<keyword evidence="6" id="KW-1185">Reference proteome</keyword>
<dbReference type="InterPro" id="IPR007110">
    <property type="entry name" value="Ig-like_dom"/>
</dbReference>
<dbReference type="OrthoDB" id="5982258at2759"/>
<feature type="domain" description="Ig-like" evidence="4">
    <location>
        <begin position="39"/>
        <end position="122"/>
    </location>
</feature>
<dbReference type="PANTHER" id="PTHR44170">
    <property type="entry name" value="PROTEIN SIDEKICK"/>
    <property type="match status" value="1"/>
</dbReference>
<dbReference type="Gene3D" id="2.60.40.10">
    <property type="entry name" value="Immunoglobulins"/>
    <property type="match status" value="2"/>
</dbReference>
<comment type="caution">
    <text evidence="5">The sequence shown here is derived from an EMBL/GenBank/DDBJ whole genome shotgun (WGS) entry which is preliminary data.</text>
</comment>
<reference evidence="5 6" key="1">
    <citation type="journal article" date="2017" name="PLoS Biol.">
        <title>The sea cucumber genome provides insights into morphological evolution and visceral regeneration.</title>
        <authorList>
            <person name="Zhang X."/>
            <person name="Sun L."/>
            <person name="Yuan J."/>
            <person name="Sun Y."/>
            <person name="Gao Y."/>
            <person name="Zhang L."/>
            <person name="Li S."/>
            <person name="Dai H."/>
            <person name="Hamel J.F."/>
            <person name="Liu C."/>
            <person name="Yu Y."/>
            <person name="Liu S."/>
            <person name="Lin W."/>
            <person name="Guo K."/>
            <person name="Jin S."/>
            <person name="Xu P."/>
            <person name="Storey K.B."/>
            <person name="Huan P."/>
            <person name="Zhang T."/>
            <person name="Zhou Y."/>
            <person name="Zhang J."/>
            <person name="Lin C."/>
            <person name="Li X."/>
            <person name="Xing L."/>
            <person name="Huo D."/>
            <person name="Sun M."/>
            <person name="Wang L."/>
            <person name="Mercier A."/>
            <person name="Li F."/>
            <person name="Yang H."/>
            <person name="Xiang J."/>
        </authorList>
    </citation>
    <scope>NUCLEOTIDE SEQUENCE [LARGE SCALE GENOMIC DNA]</scope>
    <source>
        <strain evidence="5">Shaxun</strain>
        <tissue evidence="5">Muscle</tissue>
    </source>
</reference>
<gene>
    <name evidence="5" type="ORF">BSL78_20704</name>
</gene>
<dbReference type="SMART" id="SM00408">
    <property type="entry name" value="IGc2"/>
    <property type="match status" value="2"/>
</dbReference>
<dbReference type="InterPro" id="IPR013098">
    <property type="entry name" value="Ig_I-set"/>
</dbReference>
<evidence type="ECO:0000313" key="5">
    <source>
        <dbReference type="EMBL" id="PIK42445.1"/>
    </source>
</evidence>
<dbReference type="PANTHER" id="PTHR44170:SF6">
    <property type="entry name" value="CONTACTIN"/>
    <property type="match status" value="1"/>
</dbReference>
<dbReference type="PROSITE" id="PS50835">
    <property type="entry name" value="IG_LIKE"/>
    <property type="match status" value="2"/>
</dbReference>
<feature type="chain" id="PRO_5013741950" evidence="3">
    <location>
        <begin position="25"/>
        <end position="220"/>
    </location>
</feature>
<evidence type="ECO:0000313" key="6">
    <source>
        <dbReference type="Proteomes" id="UP000230750"/>
    </source>
</evidence>
<dbReference type="SMART" id="SM00409">
    <property type="entry name" value="IG"/>
    <property type="match status" value="2"/>
</dbReference>
<dbReference type="InterPro" id="IPR013783">
    <property type="entry name" value="Ig-like_fold"/>
</dbReference>
<dbReference type="Proteomes" id="UP000230750">
    <property type="component" value="Unassembled WGS sequence"/>
</dbReference>
<dbReference type="InterPro" id="IPR036179">
    <property type="entry name" value="Ig-like_dom_sf"/>
</dbReference>
<feature type="signal peptide" evidence="3">
    <location>
        <begin position="1"/>
        <end position="24"/>
    </location>
</feature>
<evidence type="ECO:0000256" key="2">
    <source>
        <dbReference type="ARBA" id="ARBA00023157"/>
    </source>
</evidence>
<dbReference type="EMBL" id="MRZV01000935">
    <property type="protein sequence ID" value="PIK42445.1"/>
    <property type="molecule type" value="Genomic_DNA"/>
</dbReference>
<dbReference type="AlphaFoldDB" id="A0A2G8K3A8"/>
<dbReference type="GO" id="GO:0098609">
    <property type="term" value="P:cell-cell adhesion"/>
    <property type="evidence" value="ECO:0007669"/>
    <property type="project" value="TreeGrafter"/>
</dbReference>
<evidence type="ECO:0000259" key="4">
    <source>
        <dbReference type="PROSITE" id="PS50835"/>
    </source>
</evidence>
<dbReference type="GO" id="GO:0007411">
    <property type="term" value="P:axon guidance"/>
    <property type="evidence" value="ECO:0007669"/>
    <property type="project" value="TreeGrafter"/>
</dbReference>
<dbReference type="GO" id="GO:0005886">
    <property type="term" value="C:plasma membrane"/>
    <property type="evidence" value="ECO:0007669"/>
    <property type="project" value="TreeGrafter"/>
</dbReference>
<protein>
    <submittedName>
        <fullName evidence="5">Contactin-6</fullName>
    </submittedName>
</protein>
<dbReference type="Pfam" id="PF07679">
    <property type="entry name" value="I-set"/>
    <property type="match status" value="1"/>
</dbReference>
<dbReference type="InterPro" id="IPR003598">
    <property type="entry name" value="Ig_sub2"/>
</dbReference>